<gene>
    <name evidence="1" type="ORF">AAHA92_03184</name>
</gene>
<dbReference type="EMBL" id="JBEAFC010000002">
    <property type="protein sequence ID" value="KAL1567735.1"/>
    <property type="molecule type" value="Genomic_DNA"/>
</dbReference>
<sequence length="69" mass="8023">MEHWEAVATTAAEPLEMLMRVSIARPLEMDVAEELNEQQQRAQQLNITLILCLLTTCLWQHYPFLEHAC</sequence>
<evidence type="ECO:0000313" key="2">
    <source>
        <dbReference type="Proteomes" id="UP001567538"/>
    </source>
</evidence>
<name>A0ABD1IGA7_SALDI</name>
<dbReference type="Proteomes" id="UP001567538">
    <property type="component" value="Unassembled WGS sequence"/>
</dbReference>
<proteinExistence type="predicted"/>
<evidence type="ECO:0000313" key="1">
    <source>
        <dbReference type="EMBL" id="KAL1567735.1"/>
    </source>
</evidence>
<accession>A0ABD1IGA7</accession>
<protein>
    <submittedName>
        <fullName evidence="1">Uncharacterized protein</fullName>
    </submittedName>
</protein>
<reference evidence="1 2" key="1">
    <citation type="submission" date="2024-06" db="EMBL/GenBank/DDBJ databases">
        <title>A chromosome level genome sequence of Diviner's sage (Salvia divinorum).</title>
        <authorList>
            <person name="Ford S.A."/>
            <person name="Ro D.-K."/>
            <person name="Ness R.W."/>
            <person name="Phillips M.A."/>
        </authorList>
    </citation>
    <scope>NUCLEOTIDE SEQUENCE [LARGE SCALE GENOMIC DNA]</scope>
    <source>
        <strain evidence="1">SAF-2024a</strain>
        <tissue evidence="1">Leaf</tissue>
    </source>
</reference>
<comment type="caution">
    <text evidence="1">The sequence shown here is derived from an EMBL/GenBank/DDBJ whole genome shotgun (WGS) entry which is preliminary data.</text>
</comment>
<organism evidence="1 2">
    <name type="scientific">Salvia divinorum</name>
    <name type="common">Maria pastora</name>
    <name type="synonym">Diviner's sage</name>
    <dbReference type="NCBI Taxonomy" id="28513"/>
    <lineage>
        <taxon>Eukaryota</taxon>
        <taxon>Viridiplantae</taxon>
        <taxon>Streptophyta</taxon>
        <taxon>Embryophyta</taxon>
        <taxon>Tracheophyta</taxon>
        <taxon>Spermatophyta</taxon>
        <taxon>Magnoliopsida</taxon>
        <taxon>eudicotyledons</taxon>
        <taxon>Gunneridae</taxon>
        <taxon>Pentapetalae</taxon>
        <taxon>asterids</taxon>
        <taxon>lamiids</taxon>
        <taxon>Lamiales</taxon>
        <taxon>Lamiaceae</taxon>
        <taxon>Nepetoideae</taxon>
        <taxon>Mentheae</taxon>
        <taxon>Salviinae</taxon>
        <taxon>Salvia</taxon>
        <taxon>Salvia subgen. Calosphace</taxon>
    </lineage>
</organism>
<keyword evidence="2" id="KW-1185">Reference proteome</keyword>
<dbReference type="AlphaFoldDB" id="A0ABD1IGA7"/>